<evidence type="ECO:0000313" key="12">
    <source>
        <dbReference type="EMBL" id="KAK9537774.1"/>
    </source>
</evidence>
<keyword evidence="3 11" id="KW-0812">Transmembrane</keyword>
<dbReference type="Gene3D" id="2.60.40.10">
    <property type="entry name" value="Immunoglobulins"/>
    <property type="match status" value="2"/>
</dbReference>
<organism evidence="12 13">
    <name type="scientific">Zoarces viviparus</name>
    <name type="common">Viviparous eelpout</name>
    <name type="synonym">Blennius viviparus</name>
    <dbReference type="NCBI Taxonomy" id="48416"/>
    <lineage>
        <taxon>Eukaryota</taxon>
        <taxon>Metazoa</taxon>
        <taxon>Chordata</taxon>
        <taxon>Craniata</taxon>
        <taxon>Vertebrata</taxon>
        <taxon>Euteleostomi</taxon>
        <taxon>Actinopterygii</taxon>
        <taxon>Neopterygii</taxon>
        <taxon>Teleostei</taxon>
        <taxon>Neoteleostei</taxon>
        <taxon>Acanthomorphata</taxon>
        <taxon>Eupercaria</taxon>
        <taxon>Perciformes</taxon>
        <taxon>Cottioidei</taxon>
        <taxon>Zoarcales</taxon>
        <taxon>Zoarcidae</taxon>
        <taxon>Zoarcinae</taxon>
        <taxon>Zoarces</taxon>
    </lineage>
</organism>
<evidence type="ECO:0000256" key="7">
    <source>
        <dbReference type="ARBA" id="ARBA00023157"/>
    </source>
</evidence>
<dbReference type="GO" id="GO:0042130">
    <property type="term" value="P:negative regulation of T cell proliferation"/>
    <property type="evidence" value="ECO:0007669"/>
    <property type="project" value="TreeGrafter"/>
</dbReference>
<dbReference type="SUPFAM" id="SSF48726">
    <property type="entry name" value="Immunoglobulin"/>
    <property type="match status" value="2"/>
</dbReference>
<dbReference type="InterPro" id="IPR036179">
    <property type="entry name" value="Ig-like_dom_sf"/>
</dbReference>
<keyword evidence="2" id="KW-1003">Cell membrane</keyword>
<comment type="caution">
    <text evidence="12">The sequence shown here is derived from an EMBL/GenBank/DDBJ whole genome shotgun (WGS) entry which is preliminary data.</text>
</comment>
<gene>
    <name evidence="12" type="ORF">VZT92_005357</name>
</gene>
<dbReference type="PANTHER" id="PTHR25466">
    <property type="entry name" value="T-LYMPHOCYTE ACTIVATION ANTIGEN"/>
    <property type="match status" value="1"/>
</dbReference>
<feature type="transmembrane region" description="Helical" evidence="11">
    <location>
        <begin position="181"/>
        <end position="203"/>
    </location>
</feature>
<dbReference type="PANTHER" id="PTHR25466:SF14">
    <property type="entry name" value="BUTYROPHILIN SUBFAMILY 2 MEMBER A2-LIKE-RELATED"/>
    <property type="match status" value="1"/>
</dbReference>
<proteinExistence type="predicted"/>
<keyword evidence="7" id="KW-1015">Disulfide bond</keyword>
<evidence type="ECO:0000256" key="10">
    <source>
        <dbReference type="ARBA" id="ARBA00023319"/>
    </source>
</evidence>
<keyword evidence="10" id="KW-0393">Immunoglobulin domain</keyword>
<accession>A0AAW1FVN2</accession>
<sequence>MEEPNPMPMFSFNKTLLNRYKGRTKTFLSENRYNCSVLLTNITAEDQGKYKCSFHSQHVYTTFYVYLNVSASYSLCQTEESPSGGVKVFRCDVSGRYRESWIQWTLDGQPLINSTTTNITHTNYTDAVTGLYHFNSTLSTKLNWTSEPTCDVKAKNTSTTLKPGCGGRPGRSQDPRPQPVVWIRSCIKFIPIVSMLGLSLLLFSQR</sequence>
<evidence type="ECO:0000256" key="5">
    <source>
        <dbReference type="ARBA" id="ARBA00022989"/>
    </source>
</evidence>
<keyword evidence="4" id="KW-0732">Signal</keyword>
<dbReference type="AlphaFoldDB" id="A0AAW1FVN2"/>
<comment type="subcellular location">
    <subcellularLocation>
        <location evidence="1">Cell membrane</location>
        <topology evidence="1">Single-pass type I membrane protein</topology>
    </subcellularLocation>
</comment>
<keyword evidence="6 11" id="KW-0472">Membrane</keyword>
<evidence type="ECO:0000256" key="2">
    <source>
        <dbReference type="ARBA" id="ARBA00022475"/>
    </source>
</evidence>
<keyword evidence="8" id="KW-0675">Receptor</keyword>
<dbReference type="GO" id="GO:0007166">
    <property type="term" value="P:cell surface receptor signaling pathway"/>
    <property type="evidence" value="ECO:0007669"/>
    <property type="project" value="TreeGrafter"/>
</dbReference>
<evidence type="ECO:0000256" key="9">
    <source>
        <dbReference type="ARBA" id="ARBA00023180"/>
    </source>
</evidence>
<evidence type="ECO:0000256" key="6">
    <source>
        <dbReference type="ARBA" id="ARBA00023136"/>
    </source>
</evidence>
<evidence type="ECO:0000256" key="8">
    <source>
        <dbReference type="ARBA" id="ARBA00023170"/>
    </source>
</evidence>
<dbReference type="GO" id="GO:0071222">
    <property type="term" value="P:cellular response to lipopolysaccharide"/>
    <property type="evidence" value="ECO:0007669"/>
    <property type="project" value="TreeGrafter"/>
</dbReference>
<keyword evidence="13" id="KW-1185">Reference proteome</keyword>
<keyword evidence="9" id="KW-0325">Glycoprotein</keyword>
<evidence type="ECO:0000256" key="11">
    <source>
        <dbReference type="SAM" id="Phobius"/>
    </source>
</evidence>
<evidence type="ECO:0008006" key="14">
    <source>
        <dbReference type="Google" id="ProtNLM"/>
    </source>
</evidence>
<dbReference type="GO" id="GO:0031295">
    <property type="term" value="P:T cell costimulation"/>
    <property type="evidence" value="ECO:0007669"/>
    <property type="project" value="TreeGrafter"/>
</dbReference>
<reference evidence="12 13" key="1">
    <citation type="journal article" date="2024" name="Genome Biol. Evol.">
        <title>Chromosome-level genome assembly of the viviparous eelpout Zoarces viviparus.</title>
        <authorList>
            <person name="Fuhrmann N."/>
            <person name="Brasseur M.V."/>
            <person name="Bakowski C.E."/>
            <person name="Podsiadlowski L."/>
            <person name="Prost S."/>
            <person name="Krehenwinkel H."/>
            <person name="Mayer C."/>
        </authorList>
    </citation>
    <scope>NUCLEOTIDE SEQUENCE [LARGE SCALE GENOMIC DNA]</scope>
    <source>
        <strain evidence="12">NO-MEL_2022_Ind0_liver</strain>
    </source>
</reference>
<dbReference type="GO" id="GO:0009897">
    <property type="term" value="C:external side of plasma membrane"/>
    <property type="evidence" value="ECO:0007669"/>
    <property type="project" value="TreeGrafter"/>
</dbReference>
<keyword evidence="5 11" id="KW-1133">Transmembrane helix</keyword>
<dbReference type="InterPro" id="IPR051713">
    <property type="entry name" value="T-cell_Activation_Regulation"/>
</dbReference>
<protein>
    <recommendedName>
        <fullName evidence="14">Ig-like domain-containing protein</fullName>
    </recommendedName>
</protein>
<evidence type="ECO:0000256" key="4">
    <source>
        <dbReference type="ARBA" id="ARBA00022729"/>
    </source>
</evidence>
<dbReference type="GO" id="GO:0006955">
    <property type="term" value="P:immune response"/>
    <property type="evidence" value="ECO:0007669"/>
    <property type="project" value="TreeGrafter"/>
</dbReference>
<dbReference type="Proteomes" id="UP001488805">
    <property type="component" value="Unassembled WGS sequence"/>
</dbReference>
<dbReference type="GO" id="GO:0042102">
    <property type="term" value="P:positive regulation of T cell proliferation"/>
    <property type="evidence" value="ECO:0007669"/>
    <property type="project" value="TreeGrafter"/>
</dbReference>
<evidence type="ECO:0000313" key="13">
    <source>
        <dbReference type="Proteomes" id="UP001488805"/>
    </source>
</evidence>
<name>A0AAW1FVN2_ZOAVI</name>
<evidence type="ECO:0000256" key="3">
    <source>
        <dbReference type="ARBA" id="ARBA00022692"/>
    </source>
</evidence>
<evidence type="ECO:0000256" key="1">
    <source>
        <dbReference type="ARBA" id="ARBA00004251"/>
    </source>
</evidence>
<dbReference type="InterPro" id="IPR013783">
    <property type="entry name" value="Ig-like_fold"/>
</dbReference>
<dbReference type="EMBL" id="JBCEZU010000034">
    <property type="protein sequence ID" value="KAK9537774.1"/>
    <property type="molecule type" value="Genomic_DNA"/>
</dbReference>